<gene>
    <name evidence="1" type="ORF">KsCSTR_18420</name>
</gene>
<reference evidence="1 2" key="1">
    <citation type="submission" date="2020-02" db="EMBL/GenBank/DDBJ databases">
        <title>Newly sequenced genome of strain CSTR1 showed variability in Candidatus Kuenenia stuttgartiensis genomes.</title>
        <authorList>
            <person name="Ding C."/>
            <person name="Adrian L."/>
        </authorList>
    </citation>
    <scope>NUCLEOTIDE SEQUENCE [LARGE SCALE GENOMIC DNA]</scope>
    <source>
        <strain evidence="1 2">CSTR1</strain>
    </source>
</reference>
<proteinExistence type="predicted"/>
<protein>
    <submittedName>
        <fullName evidence="1">Uncharacterized protein</fullName>
    </submittedName>
</protein>
<evidence type="ECO:0000313" key="1">
    <source>
        <dbReference type="EMBL" id="QII11221.1"/>
    </source>
</evidence>
<sequence>MKLKKHEIRKALFGRAKELGISAETLRDDIAPAVIGKRISEANNYELGQIIDYITNRAGRKSTPPFGHPSRGEYKKYPSSRAGLLAEVRDLAIERYGQEEYAERLNNLCARFGEKDGYHKMRVGALKKLKERIKELNKTDPWEKNPPP</sequence>
<dbReference type="RefSeq" id="WP_164994789.1">
    <property type="nucleotide sequence ID" value="NZ_CP049055.1"/>
</dbReference>
<dbReference type="EMBL" id="CP049055">
    <property type="protein sequence ID" value="QII11221.1"/>
    <property type="molecule type" value="Genomic_DNA"/>
</dbReference>
<dbReference type="AlphaFoldDB" id="A0A6G7GP59"/>
<name>A0A6G7GP59_KUEST</name>
<accession>A0A6G7GP59</accession>
<dbReference type="Proteomes" id="UP000501926">
    <property type="component" value="Chromosome"/>
</dbReference>
<evidence type="ECO:0000313" key="2">
    <source>
        <dbReference type="Proteomes" id="UP000501926"/>
    </source>
</evidence>
<organism evidence="1 2">
    <name type="scientific">Kuenenia stuttgartiensis</name>
    <dbReference type="NCBI Taxonomy" id="174633"/>
    <lineage>
        <taxon>Bacteria</taxon>
        <taxon>Pseudomonadati</taxon>
        <taxon>Planctomycetota</taxon>
        <taxon>Candidatus Brocadiia</taxon>
        <taxon>Candidatus Brocadiales</taxon>
        <taxon>Candidatus Brocadiaceae</taxon>
        <taxon>Candidatus Kuenenia</taxon>
    </lineage>
</organism>